<feature type="region of interest" description="Disordered" evidence="1">
    <location>
        <begin position="23"/>
        <end position="132"/>
    </location>
</feature>
<organism evidence="2 3">
    <name type="scientific">Cryptococcus floricola</name>
    <dbReference type="NCBI Taxonomy" id="2591691"/>
    <lineage>
        <taxon>Eukaryota</taxon>
        <taxon>Fungi</taxon>
        <taxon>Dikarya</taxon>
        <taxon>Basidiomycota</taxon>
        <taxon>Agaricomycotina</taxon>
        <taxon>Tremellomycetes</taxon>
        <taxon>Tremellales</taxon>
        <taxon>Cryptococcaceae</taxon>
        <taxon>Cryptococcus</taxon>
    </lineage>
</organism>
<evidence type="ECO:0000313" key="2">
    <source>
        <dbReference type="EMBL" id="TYJ56159.1"/>
    </source>
</evidence>
<accession>A0A5D3B145</accession>
<gene>
    <name evidence="2" type="ORF">B9479_003145</name>
</gene>
<comment type="caution">
    <text evidence="2">The sequence shown here is derived from an EMBL/GenBank/DDBJ whole genome shotgun (WGS) entry which is preliminary data.</text>
</comment>
<evidence type="ECO:0000313" key="3">
    <source>
        <dbReference type="Proteomes" id="UP000322245"/>
    </source>
</evidence>
<name>A0A5D3B145_9TREE</name>
<dbReference type="AlphaFoldDB" id="A0A5D3B145"/>
<keyword evidence="3" id="KW-1185">Reference proteome</keyword>
<sequence length="132" mass="14227">MPTFSGAHTPKPSLTLCLTNGTVLYPNSQTGASPPPNNLRPQGPSTVDNRLPPPLVLPPLHGYHSTYVKTPGTMPTPHAPARPDRPPHHPFSSPFHPSRTSTTLSKHRSNPNLRPYPAPLSSPAAAKDFPRE</sequence>
<proteinExistence type="predicted"/>
<protein>
    <submittedName>
        <fullName evidence="2">Uncharacterized protein</fullName>
    </submittedName>
</protein>
<reference evidence="2 3" key="1">
    <citation type="submission" date="2017-05" db="EMBL/GenBank/DDBJ databases">
        <title>The Genome Sequence of Tsuchiyaea wingfieldii DSM 27421.</title>
        <authorList>
            <person name="Cuomo C."/>
            <person name="Passer A."/>
            <person name="Billmyre B."/>
            <person name="Heitman J."/>
        </authorList>
    </citation>
    <scope>NUCLEOTIDE SEQUENCE [LARGE SCALE GENOMIC DNA]</scope>
    <source>
        <strain evidence="2 3">DSM 27421</strain>
    </source>
</reference>
<dbReference type="Proteomes" id="UP000322245">
    <property type="component" value="Unassembled WGS sequence"/>
</dbReference>
<feature type="compositionally biased region" description="Low complexity" evidence="1">
    <location>
        <begin position="90"/>
        <end position="103"/>
    </location>
</feature>
<evidence type="ECO:0000256" key="1">
    <source>
        <dbReference type="SAM" id="MobiDB-lite"/>
    </source>
</evidence>
<feature type="compositionally biased region" description="Polar residues" evidence="1">
    <location>
        <begin position="39"/>
        <end position="48"/>
    </location>
</feature>
<dbReference type="EMBL" id="NIDF01000028">
    <property type="protein sequence ID" value="TYJ56159.1"/>
    <property type="molecule type" value="Genomic_DNA"/>
</dbReference>
<feature type="compositionally biased region" description="Polar residues" evidence="1">
    <location>
        <begin position="23"/>
        <end position="32"/>
    </location>
</feature>